<dbReference type="PANTHER" id="PTHR12755:SF6">
    <property type="entry name" value="POLYRIBONUCLEOTIDE 5'-HYDROXYL-KINASE CLP1"/>
    <property type="match status" value="1"/>
</dbReference>
<feature type="binding site" evidence="6">
    <location>
        <begin position="112"/>
        <end position="117"/>
    </location>
    <ligand>
        <name>ATP</name>
        <dbReference type="ChEBI" id="CHEBI:30616"/>
    </ligand>
</feature>
<evidence type="ECO:0000259" key="8">
    <source>
        <dbReference type="Pfam" id="PF16573"/>
    </source>
</evidence>
<reference evidence="10 11" key="1">
    <citation type="submission" date="2023-05" db="EMBL/GenBank/DDBJ databases">
        <title>A 100% complete, gapless, phased diploid assembly of the Scenedesmus obliquus UTEX 3031 genome.</title>
        <authorList>
            <person name="Biondi T.C."/>
            <person name="Hanschen E.R."/>
            <person name="Kwon T."/>
            <person name="Eng W."/>
            <person name="Kruse C.P.S."/>
            <person name="Koehler S.I."/>
            <person name="Kunde Y."/>
            <person name="Gleasner C.D."/>
            <person name="You Mak K.T."/>
            <person name="Polle J."/>
            <person name="Hovde B.T."/>
            <person name="Starkenburg S.R."/>
        </authorList>
    </citation>
    <scope>NUCLEOTIDE SEQUENCE [LARGE SCALE GENOMIC DNA]</scope>
    <source>
        <strain evidence="10 11">DOE0152z</strain>
    </source>
</reference>
<dbReference type="InterPro" id="IPR027417">
    <property type="entry name" value="P-loop_NTPase"/>
</dbReference>
<dbReference type="HAMAP" id="MF_03035">
    <property type="entry name" value="Clp1"/>
    <property type="match status" value="1"/>
</dbReference>
<evidence type="ECO:0000259" key="7">
    <source>
        <dbReference type="Pfam" id="PF06807"/>
    </source>
</evidence>
<dbReference type="Pfam" id="PF16573">
    <property type="entry name" value="CLP1_N"/>
    <property type="match status" value="1"/>
</dbReference>
<comment type="similarity">
    <text evidence="6">Belongs to the Clp1 family. Clp1 subfamily.</text>
</comment>
<feature type="domain" description="Clp1 C-terminal" evidence="7">
    <location>
        <begin position="321"/>
        <end position="429"/>
    </location>
</feature>
<evidence type="ECO:0000256" key="6">
    <source>
        <dbReference type="HAMAP-Rule" id="MF_03035"/>
    </source>
</evidence>
<sequence>MTEYSLKQLQELRLEANKDKDVFVTLLEGSAEIFGAELQLGSKVSLRGNALAVFTWHGCKLAIEGEPDFVYVAEDTPNVSYINCHQVLHNLRQEAQASGGQGPRVVVAGPTDSGKSSMCRMLLNWAVRAQHQPTYVDLDIVRAQHQPTYVDLDIGQGSITVPGCLAATPVEAPITIEEGYPTQAPLVYFFGHTSPDKQEELYRYLVDKLCSVLDSRASSSPEVAAAGMVVNTMGYVDGLGYELLLHAIKSLKADVVLVMEQDRLFTQLTNQLKSEVGAMGKTVSVVKLYKSGGVAQRSSSARQQARAARIKEYFYGPDGGLQPVSVDLDATNMRVFRSGTGPRPPSSALPLGQARAANPLKVTPVVVSLELEQSLLAVSHAQVPDQLLPSNVAGFVWINGVDVTSNKVTCLMPTSAAMPGSYLLTGTIKTFIQ</sequence>
<dbReference type="Gene3D" id="3.40.50.300">
    <property type="entry name" value="P-loop containing nucleotide triphosphate hydrolases"/>
    <property type="match status" value="2"/>
</dbReference>
<evidence type="ECO:0000313" key="10">
    <source>
        <dbReference type="EMBL" id="WIA18930.1"/>
    </source>
</evidence>
<feature type="domain" description="Clp1 N-terminal" evidence="8">
    <location>
        <begin position="6"/>
        <end position="95"/>
    </location>
</feature>
<organism evidence="10 11">
    <name type="scientific">Tetradesmus obliquus</name>
    <name type="common">Green alga</name>
    <name type="synonym">Acutodesmus obliquus</name>
    <dbReference type="NCBI Taxonomy" id="3088"/>
    <lineage>
        <taxon>Eukaryota</taxon>
        <taxon>Viridiplantae</taxon>
        <taxon>Chlorophyta</taxon>
        <taxon>core chlorophytes</taxon>
        <taxon>Chlorophyceae</taxon>
        <taxon>CS clade</taxon>
        <taxon>Sphaeropleales</taxon>
        <taxon>Scenedesmaceae</taxon>
        <taxon>Tetradesmus</taxon>
    </lineage>
</organism>
<evidence type="ECO:0000256" key="1">
    <source>
        <dbReference type="ARBA" id="ARBA00004123"/>
    </source>
</evidence>
<evidence type="ECO:0000259" key="9">
    <source>
        <dbReference type="Pfam" id="PF16575"/>
    </source>
</evidence>
<dbReference type="EMBL" id="CP126217">
    <property type="protein sequence ID" value="WIA18930.1"/>
    <property type="molecule type" value="Genomic_DNA"/>
</dbReference>
<dbReference type="InterPro" id="IPR032324">
    <property type="entry name" value="Clp1_N"/>
</dbReference>
<keyword evidence="2 6" id="KW-0507">mRNA processing</keyword>
<comment type="caution">
    <text evidence="6">Lacks conserved residue(s) required for the propagation of feature annotation.</text>
</comment>
<name>A0ABY8UCB9_TETOB</name>
<dbReference type="Pfam" id="PF16575">
    <property type="entry name" value="CLP1_P"/>
    <property type="match status" value="2"/>
</dbReference>
<dbReference type="Proteomes" id="UP001244341">
    <property type="component" value="Chromosome 10b"/>
</dbReference>
<keyword evidence="4 6" id="KW-0067">ATP-binding</keyword>
<dbReference type="Gene3D" id="2.60.120.1030">
    <property type="entry name" value="Clp1, DNA binding domain"/>
    <property type="match status" value="1"/>
</dbReference>
<keyword evidence="5 6" id="KW-0539">Nucleus</keyword>
<protein>
    <recommendedName>
        <fullName evidence="6">Protein CLP1 homolog</fullName>
    </recommendedName>
</protein>
<evidence type="ECO:0000256" key="2">
    <source>
        <dbReference type="ARBA" id="ARBA00022664"/>
    </source>
</evidence>
<evidence type="ECO:0000256" key="4">
    <source>
        <dbReference type="ARBA" id="ARBA00022840"/>
    </source>
</evidence>
<dbReference type="InterPro" id="IPR038239">
    <property type="entry name" value="Clp1_N_sf"/>
</dbReference>
<dbReference type="InterPro" id="IPR045116">
    <property type="entry name" value="Clp1/Grc3"/>
</dbReference>
<dbReference type="Pfam" id="PF06807">
    <property type="entry name" value="Clp1"/>
    <property type="match status" value="1"/>
</dbReference>
<dbReference type="InterPro" id="IPR010655">
    <property type="entry name" value="Clp1_C"/>
</dbReference>
<dbReference type="InterPro" id="IPR032319">
    <property type="entry name" value="CLP1_P"/>
</dbReference>
<dbReference type="PANTHER" id="PTHR12755">
    <property type="entry name" value="CLEAVAGE/POLYADENYLATION FACTOR IA SUBUNIT CLP1P"/>
    <property type="match status" value="1"/>
</dbReference>
<comment type="subcellular location">
    <subcellularLocation>
        <location evidence="1 6">Nucleus</location>
    </subcellularLocation>
</comment>
<dbReference type="InterPro" id="IPR028606">
    <property type="entry name" value="Clp1"/>
</dbReference>
<gene>
    <name evidence="10" type="ORF">OEZ85_003600</name>
</gene>
<dbReference type="InterPro" id="IPR038238">
    <property type="entry name" value="Clp1_C_sf"/>
</dbReference>
<keyword evidence="3 6" id="KW-0547">Nucleotide-binding</keyword>
<dbReference type="Gene3D" id="2.40.30.330">
    <property type="entry name" value="Pre-mRNA cleavage complex subunit Clp1, C-terminal domain"/>
    <property type="match status" value="1"/>
</dbReference>
<dbReference type="SUPFAM" id="SSF52540">
    <property type="entry name" value="P-loop containing nucleoside triphosphate hydrolases"/>
    <property type="match status" value="1"/>
</dbReference>
<feature type="domain" description="Clp1 P-loop" evidence="9">
    <location>
        <begin position="141"/>
        <end position="316"/>
    </location>
</feature>
<evidence type="ECO:0000256" key="3">
    <source>
        <dbReference type="ARBA" id="ARBA00022741"/>
    </source>
</evidence>
<feature type="domain" description="Clp1 P-loop" evidence="9">
    <location>
        <begin position="109"/>
        <end position="140"/>
    </location>
</feature>
<evidence type="ECO:0000256" key="5">
    <source>
        <dbReference type="ARBA" id="ARBA00023242"/>
    </source>
</evidence>
<evidence type="ECO:0000313" key="11">
    <source>
        <dbReference type="Proteomes" id="UP001244341"/>
    </source>
</evidence>
<proteinExistence type="inferred from homology"/>
<feature type="binding site" evidence="6">
    <location>
        <position position="11"/>
    </location>
    <ligand>
        <name>ATP</name>
        <dbReference type="ChEBI" id="CHEBI:30616"/>
    </ligand>
</feature>
<accession>A0ABY8UCB9</accession>
<keyword evidence="11" id="KW-1185">Reference proteome</keyword>
<comment type="function">
    <text evidence="6">Required for endonucleolytic cleavage during polyadenylation-dependent pre-mRNA 3'-end formation.</text>
</comment>